<evidence type="ECO:0000313" key="2">
    <source>
        <dbReference type="EMBL" id="KAG9354881.1"/>
    </source>
</evidence>
<organism evidence="2 3">
    <name type="scientific">Albula glossodonta</name>
    <name type="common">roundjaw bonefish</name>
    <dbReference type="NCBI Taxonomy" id="121402"/>
    <lineage>
        <taxon>Eukaryota</taxon>
        <taxon>Metazoa</taxon>
        <taxon>Chordata</taxon>
        <taxon>Craniata</taxon>
        <taxon>Vertebrata</taxon>
        <taxon>Euteleostomi</taxon>
        <taxon>Actinopterygii</taxon>
        <taxon>Neopterygii</taxon>
        <taxon>Teleostei</taxon>
        <taxon>Albuliformes</taxon>
        <taxon>Albulidae</taxon>
        <taxon>Albula</taxon>
    </lineage>
</organism>
<protein>
    <submittedName>
        <fullName evidence="2">Uncharacterized protein</fullName>
    </submittedName>
</protein>
<comment type="caution">
    <text evidence="2">The sequence shown here is derived from an EMBL/GenBank/DDBJ whole genome shotgun (WGS) entry which is preliminary data.</text>
</comment>
<accession>A0A8T2PU90</accession>
<reference evidence="2" key="1">
    <citation type="thesis" date="2021" institute="BYU ScholarsArchive" country="Provo, UT, USA">
        <title>Applications of and Algorithms for Genome Assembly and Genomic Analyses with an Emphasis on Marine Teleosts.</title>
        <authorList>
            <person name="Pickett B.D."/>
        </authorList>
    </citation>
    <scope>NUCLEOTIDE SEQUENCE</scope>
    <source>
        <strain evidence="2">HI-2016</strain>
    </source>
</reference>
<sequence length="132" mass="14817">MSCKLTVSEWNPQWVANNSDSATFADRPTFIRVSPAFPSIDPIILIPIRLHQSGVRDLELSGEEEPHYNGSWPRAPSWPRHRLTLPLTDPQSPPGPHRHLCVSNTTPPTHPYSHLSKKETSQKKLPPCKGKS</sequence>
<keyword evidence="3" id="KW-1185">Reference proteome</keyword>
<evidence type="ECO:0000256" key="1">
    <source>
        <dbReference type="SAM" id="MobiDB-lite"/>
    </source>
</evidence>
<gene>
    <name evidence="2" type="ORF">JZ751_001594</name>
</gene>
<evidence type="ECO:0000313" key="3">
    <source>
        <dbReference type="Proteomes" id="UP000824540"/>
    </source>
</evidence>
<dbReference type="EMBL" id="JAFBMS010000002">
    <property type="protein sequence ID" value="KAG9354881.1"/>
    <property type="molecule type" value="Genomic_DNA"/>
</dbReference>
<feature type="non-terminal residue" evidence="2">
    <location>
        <position position="1"/>
    </location>
</feature>
<feature type="region of interest" description="Disordered" evidence="1">
    <location>
        <begin position="60"/>
        <end position="132"/>
    </location>
</feature>
<name>A0A8T2PU90_9TELE</name>
<dbReference type="Proteomes" id="UP000824540">
    <property type="component" value="Unassembled WGS sequence"/>
</dbReference>
<proteinExistence type="predicted"/>
<dbReference type="AlphaFoldDB" id="A0A8T2PU90"/>